<evidence type="ECO:0000313" key="1">
    <source>
        <dbReference type="EMBL" id="SCU76434.1"/>
    </source>
</evidence>
<gene>
    <name evidence="1" type="ORF">CNECB9_3120007</name>
</gene>
<evidence type="ECO:0008006" key="2">
    <source>
        <dbReference type="Google" id="ProtNLM"/>
    </source>
</evidence>
<name>A0A1K0IGT6_CUPNE</name>
<proteinExistence type="predicted"/>
<accession>A0A1K0IGT6</accession>
<reference evidence="1" key="1">
    <citation type="submission" date="2016-09" db="EMBL/GenBank/DDBJ databases">
        <authorList>
            <person name="Capua I."/>
            <person name="De Benedictis P."/>
            <person name="Joannis T."/>
            <person name="Lombin L.H."/>
            <person name="Cattoli G."/>
        </authorList>
    </citation>
    <scope>NUCLEOTIDE SEQUENCE</scope>
    <source>
        <strain evidence="1">B9</strain>
    </source>
</reference>
<sequence>MTSNSRSGEDPILAIVAKTRRMAASGRRETVSRHARARRKGWYKGADLVAYCVFDMLVGKGKDLRRQPLERPLRRLLAEPRAGLLYADSVEDGAWLYGHALSLGWREWWGSAPARCIRMGSARANG</sequence>
<dbReference type="EMBL" id="FMSH01000238">
    <property type="protein sequence ID" value="SCU76434.1"/>
    <property type="molecule type" value="Genomic_DNA"/>
</dbReference>
<dbReference type="AlphaFoldDB" id="A0A1K0IGT6"/>
<protein>
    <recommendedName>
        <fullName evidence="2">ATP-dependent DNA ligase family profile domain-containing protein</fullName>
    </recommendedName>
</protein>
<organism evidence="1">
    <name type="scientific">Cupriavidus necator</name>
    <name type="common">Alcaligenes eutrophus</name>
    <name type="synonym">Ralstonia eutropha</name>
    <dbReference type="NCBI Taxonomy" id="106590"/>
    <lineage>
        <taxon>Bacteria</taxon>
        <taxon>Pseudomonadati</taxon>
        <taxon>Pseudomonadota</taxon>
        <taxon>Betaproteobacteria</taxon>
        <taxon>Burkholderiales</taxon>
        <taxon>Burkholderiaceae</taxon>
        <taxon>Cupriavidus</taxon>
    </lineage>
</organism>